<sequence>MLFGLVGSFVNLAAHSAGIDGISGIVGGILMMAWAVRILGAPHAANPLQRWSISTLAPVQHWIQSSRATLPHSLSSFMSGLLLSAHPCGLIFSMLLTASATGSWWLGGLTLTLFGVGTVPAMMSVALAGLFGRQHVTGGWATYATASIIGLSGILFALRGLSVNGLIPDVNPWLF</sequence>
<name>A0A2T2WJ67_9FIRM</name>
<organism evidence="3 4">
    <name type="scientific">Sulfobacillus acidophilus</name>
    <dbReference type="NCBI Taxonomy" id="53633"/>
    <lineage>
        <taxon>Bacteria</taxon>
        <taxon>Bacillati</taxon>
        <taxon>Bacillota</taxon>
        <taxon>Clostridia</taxon>
        <taxon>Eubacteriales</taxon>
        <taxon>Clostridiales Family XVII. Incertae Sedis</taxon>
        <taxon>Sulfobacillus</taxon>
    </lineage>
</organism>
<evidence type="ECO:0000256" key="1">
    <source>
        <dbReference type="SAM" id="Phobius"/>
    </source>
</evidence>
<feature type="domain" description="Urease accessory protein UreH-like transmembrane" evidence="2">
    <location>
        <begin position="2"/>
        <end position="151"/>
    </location>
</feature>
<evidence type="ECO:0000313" key="4">
    <source>
        <dbReference type="Proteomes" id="UP000241848"/>
    </source>
</evidence>
<dbReference type="InterPro" id="IPR039447">
    <property type="entry name" value="UreH-like_TM_dom"/>
</dbReference>
<evidence type="ECO:0000313" key="3">
    <source>
        <dbReference type="EMBL" id="PSR22265.1"/>
    </source>
</evidence>
<comment type="caution">
    <text evidence="3">The sequence shown here is derived from an EMBL/GenBank/DDBJ whole genome shotgun (WGS) entry which is preliminary data.</text>
</comment>
<reference evidence="3 4" key="1">
    <citation type="journal article" date="2014" name="BMC Genomics">
        <title>Comparison of environmental and isolate Sulfobacillus genomes reveals diverse carbon, sulfur, nitrogen, and hydrogen metabolisms.</title>
        <authorList>
            <person name="Justice N.B."/>
            <person name="Norman A."/>
            <person name="Brown C.T."/>
            <person name="Singh A."/>
            <person name="Thomas B.C."/>
            <person name="Banfield J.F."/>
        </authorList>
    </citation>
    <scope>NUCLEOTIDE SEQUENCE [LARGE SCALE GENOMIC DNA]</scope>
    <source>
        <strain evidence="3">AMDSBA3</strain>
    </source>
</reference>
<keyword evidence="1" id="KW-0812">Transmembrane</keyword>
<dbReference type="Proteomes" id="UP000241848">
    <property type="component" value="Unassembled WGS sequence"/>
</dbReference>
<keyword evidence="1" id="KW-0472">Membrane</keyword>
<feature type="transmembrane region" description="Helical" evidence="1">
    <location>
        <begin position="140"/>
        <end position="158"/>
    </location>
</feature>
<dbReference type="EMBL" id="PXYV01000020">
    <property type="protein sequence ID" value="PSR22265.1"/>
    <property type="molecule type" value="Genomic_DNA"/>
</dbReference>
<accession>A0A2T2WJ67</accession>
<evidence type="ECO:0000259" key="2">
    <source>
        <dbReference type="Pfam" id="PF13386"/>
    </source>
</evidence>
<feature type="transmembrane region" description="Helical" evidence="1">
    <location>
        <begin position="77"/>
        <end position="98"/>
    </location>
</feature>
<feature type="transmembrane region" description="Helical" evidence="1">
    <location>
        <begin position="104"/>
        <end position="128"/>
    </location>
</feature>
<dbReference type="Pfam" id="PF13386">
    <property type="entry name" value="DsbD_2"/>
    <property type="match status" value="1"/>
</dbReference>
<dbReference type="AlphaFoldDB" id="A0A2T2WJ67"/>
<gene>
    <name evidence="3" type="ORF">C7B45_07820</name>
</gene>
<proteinExistence type="predicted"/>
<keyword evidence="1" id="KW-1133">Transmembrane helix</keyword>
<protein>
    <submittedName>
        <fullName evidence="3">Sulfite exporter TauE/SafE family protein</fullName>
    </submittedName>
</protein>
<feature type="transmembrane region" description="Helical" evidence="1">
    <location>
        <begin position="12"/>
        <end position="36"/>
    </location>
</feature>